<dbReference type="AlphaFoldDB" id="A0A2H5QVZ0"/>
<evidence type="ECO:0000256" key="9">
    <source>
        <dbReference type="ARBA" id="ARBA00022840"/>
    </source>
</evidence>
<evidence type="ECO:0000256" key="6">
    <source>
        <dbReference type="ARBA" id="ARBA00022729"/>
    </source>
</evidence>
<dbReference type="Gene3D" id="3.30.200.20">
    <property type="entry name" value="Phosphorylase Kinase, domain 1"/>
    <property type="match status" value="1"/>
</dbReference>
<keyword evidence="11 17" id="KW-0472">Membrane</keyword>
<dbReference type="SMART" id="SM00220">
    <property type="entry name" value="S_TKc"/>
    <property type="match status" value="1"/>
</dbReference>
<accession>A0A2H5QVZ0</accession>
<evidence type="ECO:0000256" key="16">
    <source>
        <dbReference type="SAM" id="MobiDB-lite"/>
    </source>
</evidence>
<dbReference type="InterPro" id="IPR025287">
    <property type="entry name" value="WAK_GUB"/>
</dbReference>
<proteinExistence type="predicted"/>
<evidence type="ECO:0000256" key="11">
    <source>
        <dbReference type="ARBA" id="ARBA00023136"/>
    </source>
</evidence>
<feature type="region of interest" description="Disordered" evidence="16">
    <location>
        <begin position="633"/>
        <end position="659"/>
    </location>
</feature>
<evidence type="ECO:0000256" key="7">
    <source>
        <dbReference type="ARBA" id="ARBA00022741"/>
    </source>
</evidence>
<dbReference type="CDD" id="cd14066">
    <property type="entry name" value="STKc_IRAK"/>
    <property type="match status" value="1"/>
</dbReference>
<evidence type="ECO:0000256" key="10">
    <source>
        <dbReference type="ARBA" id="ARBA00022989"/>
    </source>
</evidence>
<dbReference type="Pfam" id="PF07714">
    <property type="entry name" value="PK_Tyr_Ser-Thr"/>
    <property type="match status" value="1"/>
</dbReference>
<keyword evidence="6" id="KW-0732">Signal</keyword>
<comment type="caution">
    <text evidence="19">The sequence shown here is derived from an EMBL/GenBank/DDBJ whole genome shotgun (WGS) entry which is preliminary data.</text>
</comment>
<dbReference type="PROSITE" id="PS00107">
    <property type="entry name" value="PROTEIN_KINASE_ATP"/>
    <property type="match status" value="1"/>
</dbReference>
<dbReference type="InterPro" id="IPR032872">
    <property type="entry name" value="WAK_assoc_C"/>
</dbReference>
<dbReference type="STRING" id="55188.A0A2H5QVZ0"/>
<dbReference type="FunFam" id="3.30.200.20:FF:000178">
    <property type="entry name" value="serine/threonine-protein kinase PBS1-like"/>
    <property type="match status" value="1"/>
</dbReference>
<dbReference type="Pfam" id="PF14380">
    <property type="entry name" value="WAK_assoc"/>
    <property type="match status" value="1"/>
</dbReference>
<keyword evidence="20" id="KW-1185">Reference proteome</keyword>
<dbReference type="GO" id="GO:0016020">
    <property type="term" value="C:membrane"/>
    <property type="evidence" value="ECO:0007669"/>
    <property type="project" value="UniProtKB-SubCell"/>
</dbReference>
<comment type="catalytic activity">
    <reaction evidence="13">
        <text>L-threonyl-[protein] + ATP = O-phospho-L-threonyl-[protein] + ADP + H(+)</text>
        <dbReference type="Rhea" id="RHEA:46608"/>
        <dbReference type="Rhea" id="RHEA-COMP:11060"/>
        <dbReference type="Rhea" id="RHEA-COMP:11605"/>
        <dbReference type="ChEBI" id="CHEBI:15378"/>
        <dbReference type="ChEBI" id="CHEBI:30013"/>
        <dbReference type="ChEBI" id="CHEBI:30616"/>
        <dbReference type="ChEBI" id="CHEBI:61977"/>
        <dbReference type="ChEBI" id="CHEBI:456216"/>
        <dbReference type="EC" id="2.7.11.1"/>
    </reaction>
</comment>
<evidence type="ECO:0000259" key="18">
    <source>
        <dbReference type="PROSITE" id="PS50011"/>
    </source>
</evidence>
<dbReference type="InterPro" id="IPR000719">
    <property type="entry name" value="Prot_kinase_dom"/>
</dbReference>
<dbReference type="PANTHER" id="PTHR27009">
    <property type="entry name" value="RUST RESISTANCE KINASE LR10-RELATED"/>
    <property type="match status" value="1"/>
</dbReference>
<sequence length="659" mass="73037">MGKSILPAQIRHCIPTIVCFFIAVPASYSDVDERYALCSRQFYCGTLSPDIGYPFWGDGFRPRYCGCRGFRLHCQGYGNPIPSPKIYMENESFQVLGIDGGRQTMTITPARLDLLGGYCPSVEWPETIINHTLFSYSETVRNLSKFFNCSGGFTSVGKNNFSCPLEDGVINGFYTIDGDFGPLLENRSSSCRSVVKVPVQLTASNFDYLTAGKLSEVLIQGFQVRYRADNESCSACSSSQGICGSNETSDEFACLCRDKPHMSTCPTGKVQSDRLKLVIGLIVGIIGITTACITICIFTSKKFSSTLSAAFRRKITKSDKDLEAFIRNYGPLPLKRYNFSDVKKTTNSFKDKLGQGGFGSVYKGKLLDGRSVAVKLLNASKGDGQDFINEVASISRTSHVNVVTLLAFCLEGDNRALIYEFMSNGSLEKFVYNGDTSKPCQYLRWEKMYEIVIGIAKGLEYLHRGCSTRILHFDIKPHNILLDEDFCPKISDFGLAKLCTTKEGIVSSLLGARGTIGYIAPEVFSRNFGEVSHKSDVYSFGMMIMELVGCKNNLDSGVDNSSEVYFPHWIYRHVEQDREFKLPGVVTRKGNEIAKKMIIVGLWCIQARPSDRPPMNEVIEMLQGSTEALQIPPTPFLSSPPRAPIDSSTFSTLGHNDQN</sequence>
<evidence type="ECO:0000256" key="13">
    <source>
        <dbReference type="ARBA" id="ARBA00047899"/>
    </source>
</evidence>
<keyword evidence="12" id="KW-0325">Glycoprotein</keyword>
<keyword evidence="8" id="KW-0418">Kinase</keyword>
<keyword evidence="9 15" id="KW-0067">ATP-binding</keyword>
<feature type="transmembrane region" description="Helical" evidence="17">
    <location>
        <begin position="277"/>
        <end position="298"/>
    </location>
</feature>
<evidence type="ECO:0000256" key="8">
    <source>
        <dbReference type="ARBA" id="ARBA00022777"/>
    </source>
</evidence>
<keyword evidence="5 17" id="KW-0812">Transmembrane</keyword>
<dbReference type="Proteomes" id="UP000236630">
    <property type="component" value="Unassembled WGS sequence"/>
</dbReference>
<reference evidence="19 20" key="1">
    <citation type="journal article" date="2017" name="Front. Genet.">
        <title>Draft sequencing of the heterozygous diploid genome of Satsuma (Citrus unshiu Marc.) using a hybrid assembly approach.</title>
        <authorList>
            <person name="Shimizu T."/>
            <person name="Tanizawa Y."/>
            <person name="Mochizuki T."/>
            <person name="Nagasaki H."/>
            <person name="Yoshioka T."/>
            <person name="Toyoda A."/>
            <person name="Fujiyama A."/>
            <person name="Kaminuma E."/>
            <person name="Nakamura Y."/>
        </authorList>
    </citation>
    <scope>NUCLEOTIDE SEQUENCE [LARGE SCALE GENOMIC DNA]</scope>
    <source>
        <strain evidence="20">cv. Miyagawa wase</strain>
    </source>
</reference>
<evidence type="ECO:0000313" key="20">
    <source>
        <dbReference type="Proteomes" id="UP000236630"/>
    </source>
</evidence>
<comment type="catalytic activity">
    <reaction evidence="14">
        <text>L-seryl-[protein] + ATP = O-phospho-L-seryl-[protein] + ADP + H(+)</text>
        <dbReference type="Rhea" id="RHEA:17989"/>
        <dbReference type="Rhea" id="RHEA-COMP:9863"/>
        <dbReference type="Rhea" id="RHEA-COMP:11604"/>
        <dbReference type="ChEBI" id="CHEBI:15378"/>
        <dbReference type="ChEBI" id="CHEBI:29999"/>
        <dbReference type="ChEBI" id="CHEBI:30616"/>
        <dbReference type="ChEBI" id="CHEBI:83421"/>
        <dbReference type="ChEBI" id="CHEBI:456216"/>
        <dbReference type="EC" id="2.7.11.1"/>
    </reaction>
</comment>
<evidence type="ECO:0000313" key="19">
    <source>
        <dbReference type="EMBL" id="GAY68790.1"/>
    </source>
</evidence>
<evidence type="ECO:0000256" key="12">
    <source>
        <dbReference type="ARBA" id="ARBA00023180"/>
    </source>
</evidence>
<dbReference type="EMBL" id="BDQV01000976">
    <property type="protein sequence ID" value="GAY68790.1"/>
    <property type="molecule type" value="Genomic_DNA"/>
</dbReference>
<keyword evidence="10 17" id="KW-1133">Transmembrane helix</keyword>
<dbReference type="InterPro" id="IPR011009">
    <property type="entry name" value="Kinase-like_dom_sf"/>
</dbReference>
<dbReference type="InterPro" id="IPR008271">
    <property type="entry name" value="Ser/Thr_kinase_AS"/>
</dbReference>
<keyword evidence="3" id="KW-0723">Serine/threonine-protein kinase</keyword>
<dbReference type="GO" id="GO:0004674">
    <property type="term" value="F:protein serine/threonine kinase activity"/>
    <property type="evidence" value="ECO:0007669"/>
    <property type="project" value="UniProtKB-KW"/>
</dbReference>
<organism evidence="19 20">
    <name type="scientific">Citrus unshiu</name>
    <name type="common">Satsuma mandarin</name>
    <name type="synonym">Citrus nobilis var. unshiu</name>
    <dbReference type="NCBI Taxonomy" id="55188"/>
    <lineage>
        <taxon>Eukaryota</taxon>
        <taxon>Viridiplantae</taxon>
        <taxon>Streptophyta</taxon>
        <taxon>Embryophyta</taxon>
        <taxon>Tracheophyta</taxon>
        <taxon>Spermatophyta</taxon>
        <taxon>Magnoliopsida</taxon>
        <taxon>eudicotyledons</taxon>
        <taxon>Gunneridae</taxon>
        <taxon>Pentapetalae</taxon>
        <taxon>rosids</taxon>
        <taxon>malvids</taxon>
        <taxon>Sapindales</taxon>
        <taxon>Rutaceae</taxon>
        <taxon>Aurantioideae</taxon>
        <taxon>Citrus</taxon>
    </lineage>
</organism>
<dbReference type="EC" id="2.7.11.1" evidence="2"/>
<feature type="compositionally biased region" description="Polar residues" evidence="16">
    <location>
        <begin position="646"/>
        <end position="659"/>
    </location>
</feature>
<dbReference type="FunFam" id="1.10.510.10:FF:000590">
    <property type="entry name" value="PR5-like receptor kinase"/>
    <property type="match status" value="1"/>
</dbReference>
<dbReference type="SUPFAM" id="SSF56112">
    <property type="entry name" value="Protein kinase-like (PK-like)"/>
    <property type="match status" value="1"/>
</dbReference>
<evidence type="ECO:0000256" key="3">
    <source>
        <dbReference type="ARBA" id="ARBA00022527"/>
    </source>
</evidence>
<dbReference type="GO" id="GO:0030247">
    <property type="term" value="F:polysaccharide binding"/>
    <property type="evidence" value="ECO:0007669"/>
    <property type="project" value="InterPro"/>
</dbReference>
<evidence type="ECO:0000256" key="15">
    <source>
        <dbReference type="PROSITE-ProRule" id="PRU10141"/>
    </source>
</evidence>
<evidence type="ECO:0000256" key="2">
    <source>
        <dbReference type="ARBA" id="ARBA00012513"/>
    </source>
</evidence>
<dbReference type="InterPro" id="IPR001245">
    <property type="entry name" value="Ser-Thr/Tyr_kinase_cat_dom"/>
</dbReference>
<gene>
    <name evidence="19" type="ORF">CUMW_266920</name>
</gene>
<keyword evidence="7 15" id="KW-0547">Nucleotide-binding</keyword>
<comment type="subcellular location">
    <subcellularLocation>
        <location evidence="1">Membrane</location>
        <topology evidence="1">Single-pass type I membrane protein</topology>
    </subcellularLocation>
</comment>
<dbReference type="InterPro" id="IPR017441">
    <property type="entry name" value="Protein_kinase_ATP_BS"/>
</dbReference>
<feature type="binding site" evidence="15">
    <location>
        <position position="375"/>
    </location>
    <ligand>
        <name>ATP</name>
        <dbReference type="ChEBI" id="CHEBI:30616"/>
    </ligand>
</feature>
<evidence type="ECO:0000256" key="17">
    <source>
        <dbReference type="SAM" id="Phobius"/>
    </source>
</evidence>
<dbReference type="Pfam" id="PF13947">
    <property type="entry name" value="GUB_WAK_bind"/>
    <property type="match status" value="1"/>
</dbReference>
<feature type="domain" description="Protein kinase" evidence="18">
    <location>
        <begin position="347"/>
        <end position="637"/>
    </location>
</feature>
<keyword evidence="4" id="KW-0808">Transferase</keyword>
<evidence type="ECO:0000256" key="14">
    <source>
        <dbReference type="ARBA" id="ARBA00048679"/>
    </source>
</evidence>
<evidence type="ECO:0000256" key="1">
    <source>
        <dbReference type="ARBA" id="ARBA00004479"/>
    </source>
</evidence>
<dbReference type="PROSITE" id="PS50011">
    <property type="entry name" value="PROTEIN_KINASE_DOM"/>
    <property type="match status" value="1"/>
</dbReference>
<evidence type="ECO:0000256" key="5">
    <source>
        <dbReference type="ARBA" id="ARBA00022692"/>
    </source>
</evidence>
<dbReference type="InterPro" id="IPR045874">
    <property type="entry name" value="LRK10/LRL21-25-like"/>
</dbReference>
<evidence type="ECO:0000256" key="4">
    <source>
        <dbReference type="ARBA" id="ARBA00022679"/>
    </source>
</evidence>
<dbReference type="GO" id="GO:0005524">
    <property type="term" value="F:ATP binding"/>
    <property type="evidence" value="ECO:0007669"/>
    <property type="project" value="UniProtKB-UniRule"/>
</dbReference>
<name>A0A2H5QVZ0_CITUN</name>
<dbReference type="Gene3D" id="1.10.510.10">
    <property type="entry name" value="Transferase(Phosphotransferase) domain 1"/>
    <property type="match status" value="1"/>
</dbReference>
<dbReference type="PROSITE" id="PS00108">
    <property type="entry name" value="PROTEIN_KINASE_ST"/>
    <property type="match status" value="1"/>
</dbReference>
<protein>
    <recommendedName>
        <fullName evidence="2">non-specific serine/threonine protein kinase</fullName>
        <ecNumber evidence="2">2.7.11.1</ecNumber>
    </recommendedName>
</protein>